<comment type="caution">
    <text evidence="3">The sequence shown here is derived from an EMBL/GenBank/DDBJ whole genome shotgun (WGS) entry which is preliminary data.</text>
</comment>
<dbReference type="PANTHER" id="PTHR33745">
    <property type="entry name" value="RSBT ANTAGONIST PROTEIN RSBS-RELATED"/>
    <property type="match status" value="1"/>
</dbReference>
<dbReference type="OrthoDB" id="9800154at2"/>
<reference evidence="3 4" key="1">
    <citation type="submission" date="2018-07" db="EMBL/GenBank/DDBJ databases">
        <title>Genomic Encyclopedia of Type Strains, Phase IV (KMG-IV): sequencing the most valuable type-strain genomes for metagenomic binning, comparative biology and taxonomic classification.</title>
        <authorList>
            <person name="Goeker M."/>
        </authorList>
    </citation>
    <scope>NUCLEOTIDE SEQUENCE [LARGE SCALE GENOMIC DNA]</scope>
    <source>
        <strain evidence="3 4">DSM 25281</strain>
    </source>
</reference>
<dbReference type="PANTHER" id="PTHR33745:SF3">
    <property type="entry name" value="RSBT CO-ANTAGONIST PROTEIN RSBRC"/>
    <property type="match status" value="1"/>
</dbReference>
<dbReference type="AlphaFoldDB" id="A0A370GQQ7"/>
<dbReference type="InterPro" id="IPR036513">
    <property type="entry name" value="STAS_dom_sf"/>
</dbReference>
<gene>
    <name evidence="3" type="ORF">DFR59_102214</name>
</gene>
<dbReference type="Proteomes" id="UP000255326">
    <property type="component" value="Unassembled WGS sequence"/>
</dbReference>
<evidence type="ECO:0000259" key="2">
    <source>
        <dbReference type="PROSITE" id="PS50801"/>
    </source>
</evidence>
<dbReference type="EMBL" id="QQAY01000002">
    <property type="protein sequence ID" value="RDI45586.1"/>
    <property type="molecule type" value="Genomic_DNA"/>
</dbReference>
<name>A0A370GQQ7_9BACI</name>
<organism evidence="3 4">
    <name type="scientific">Falsibacillus pallidus</name>
    <dbReference type="NCBI Taxonomy" id="493781"/>
    <lineage>
        <taxon>Bacteria</taxon>
        <taxon>Bacillati</taxon>
        <taxon>Bacillota</taxon>
        <taxon>Bacilli</taxon>
        <taxon>Bacillales</taxon>
        <taxon>Bacillaceae</taxon>
        <taxon>Falsibacillus</taxon>
    </lineage>
</organism>
<dbReference type="InterPro" id="IPR002645">
    <property type="entry name" value="STAS_dom"/>
</dbReference>
<sequence>MEKELKLIGKRILEQKYEIAKRVHHERTSHLSPDQLKNFPLTEKEMIEVRANFVTIFGEALQGDAELEKAYIDLFNWGEQTGEFVYKLGVPLDEALKDTTYYRMFIRDAIKDGVEAQSLSLDQAFKVLDIIDPLMDKAVYCFSLTYIHFYKVMLESAKHSFLELSVPVVPLTKGIAILPLIGTIDTERAALLMEETLNHASRLQLSHLILDLSGVPIIDTMVADQIFKVIDSLKLLGVQAVITGIRPEIAQTVVQLGLDFKSIMVRSNLSTAMKELVFVK</sequence>
<dbReference type="Gene3D" id="3.30.750.24">
    <property type="entry name" value="STAS domain"/>
    <property type="match status" value="1"/>
</dbReference>
<keyword evidence="4" id="KW-1185">Reference proteome</keyword>
<protein>
    <submittedName>
        <fullName evidence="3">RsbT co-antagonist protein RsbR</fullName>
    </submittedName>
</protein>
<feature type="domain" description="STAS" evidence="2">
    <location>
        <begin position="165"/>
        <end position="276"/>
    </location>
</feature>
<evidence type="ECO:0000313" key="3">
    <source>
        <dbReference type="EMBL" id="RDI45586.1"/>
    </source>
</evidence>
<dbReference type="Pfam" id="PF01740">
    <property type="entry name" value="STAS"/>
    <property type="match status" value="1"/>
</dbReference>
<dbReference type="SUPFAM" id="SSF52091">
    <property type="entry name" value="SpoIIaa-like"/>
    <property type="match status" value="1"/>
</dbReference>
<evidence type="ECO:0000256" key="1">
    <source>
        <dbReference type="ARBA" id="ARBA00022553"/>
    </source>
</evidence>
<dbReference type="PROSITE" id="PS50801">
    <property type="entry name" value="STAS"/>
    <property type="match status" value="1"/>
</dbReference>
<dbReference type="RefSeq" id="WP_114744432.1">
    <property type="nucleotide sequence ID" value="NZ_QQAY01000002.1"/>
</dbReference>
<keyword evidence="1" id="KW-0597">Phosphoprotein</keyword>
<dbReference type="InterPro" id="IPR051932">
    <property type="entry name" value="Bact_StressResp_Reg"/>
</dbReference>
<proteinExistence type="predicted"/>
<accession>A0A370GQQ7</accession>
<dbReference type="CDD" id="cd07041">
    <property type="entry name" value="STAS_RsbR_RsbS_like"/>
    <property type="match status" value="1"/>
</dbReference>
<evidence type="ECO:0000313" key="4">
    <source>
        <dbReference type="Proteomes" id="UP000255326"/>
    </source>
</evidence>